<sequence>MATPQRRTKRRNNQAQPQAQNQPHRQQEYYQKGTDYEADYQDRQPPSMNNIVDDVNKSVLRRYWPDIKTILTIAPFVELYVFIPEMQKWEKTGKGGTVFVCELTSSDPGIQRFSVVMLNRRGLDNFATEIKSTQDVEITDELMINVMGGDEGDNSIYGLWIHAEPETSTARARELTVQKIMEVAESAERSRKSVLDRMAEEERLTERMQDDDVEELEAENGYDTGTSNAKNEQSGAPMGRQLSLSHLFDRQKAQDSGLNVDNHQSSGQPLTYPSEHRIQVTQTTQNREQHNLEGQQSLTPPTTTAQVPAPQFRIHPDTDFFRSGPDFTPPIQEQGGRGAGHGVSVNGGNALLEDMFRRQRAGQ</sequence>
<feature type="compositionally biased region" description="Basic residues" evidence="5">
    <location>
        <begin position="1"/>
        <end position="12"/>
    </location>
</feature>
<evidence type="ECO:0000256" key="3">
    <source>
        <dbReference type="ARBA" id="ARBA00022490"/>
    </source>
</evidence>
<dbReference type="GO" id="GO:0000290">
    <property type="term" value="P:deadenylation-dependent decapping of nuclear-transcribed mRNA"/>
    <property type="evidence" value="ECO:0007669"/>
    <property type="project" value="InterPro"/>
</dbReference>
<dbReference type="PANTHER" id="PTHR16290">
    <property type="entry name" value="TRANSCRIPTION FACTOR SMIF DECAPPING ENZYME DCP1"/>
    <property type="match status" value="1"/>
</dbReference>
<feature type="region of interest" description="Disordered" evidence="5">
    <location>
        <begin position="219"/>
        <end position="238"/>
    </location>
</feature>
<keyword evidence="4" id="KW-0507">mRNA processing</keyword>
<dbReference type="AlphaFoldDB" id="A0A517L2R3"/>
<proteinExistence type="inferred from homology"/>
<dbReference type="Proteomes" id="UP000316270">
    <property type="component" value="Chromosome 4"/>
</dbReference>
<dbReference type="STRING" id="50376.A0A517L2R3"/>
<evidence type="ECO:0000313" key="7">
    <source>
        <dbReference type="Proteomes" id="UP000316270"/>
    </source>
</evidence>
<dbReference type="GO" id="GO:0008047">
    <property type="term" value="F:enzyme activator activity"/>
    <property type="evidence" value="ECO:0007669"/>
    <property type="project" value="InterPro"/>
</dbReference>
<evidence type="ECO:0000256" key="5">
    <source>
        <dbReference type="SAM" id="MobiDB-lite"/>
    </source>
</evidence>
<keyword evidence="3" id="KW-0963">Cytoplasm</keyword>
<dbReference type="InterPro" id="IPR010334">
    <property type="entry name" value="Dcp1"/>
</dbReference>
<name>A0A517L2R3_9PEZI</name>
<organism evidence="6 7">
    <name type="scientific">Venturia effusa</name>
    <dbReference type="NCBI Taxonomy" id="50376"/>
    <lineage>
        <taxon>Eukaryota</taxon>
        <taxon>Fungi</taxon>
        <taxon>Dikarya</taxon>
        <taxon>Ascomycota</taxon>
        <taxon>Pezizomycotina</taxon>
        <taxon>Dothideomycetes</taxon>
        <taxon>Pleosporomycetidae</taxon>
        <taxon>Venturiales</taxon>
        <taxon>Venturiaceae</taxon>
        <taxon>Venturia</taxon>
    </lineage>
</organism>
<evidence type="ECO:0000256" key="4">
    <source>
        <dbReference type="ARBA" id="ARBA00022664"/>
    </source>
</evidence>
<feature type="region of interest" description="Disordered" evidence="5">
    <location>
        <begin position="186"/>
        <end position="214"/>
    </location>
</feature>
<dbReference type="PANTHER" id="PTHR16290:SF0">
    <property type="entry name" value="DECAPPING PROTEIN 1, ISOFORM A"/>
    <property type="match status" value="1"/>
</dbReference>
<dbReference type="OrthoDB" id="440673at2759"/>
<gene>
    <name evidence="6" type="ORF">FKW77_001455</name>
</gene>
<evidence type="ECO:0000256" key="2">
    <source>
        <dbReference type="ARBA" id="ARBA00008778"/>
    </source>
</evidence>
<dbReference type="Pfam" id="PF06058">
    <property type="entry name" value="DCP1"/>
    <property type="match status" value="1"/>
</dbReference>
<dbReference type="Gene3D" id="2.30.29.30">
    <property type="entry name" value="Pleckstrin-homology domain (PH domain)/Phosphotyrosine-binding domain (PTB)"/>
    <property type="match status" value="1"/>
</dbReference>
<dbReference type="GO" id="GO:0000932">
    <property type="term" value="C:P-body"/>
    <property type="evidence" value="ECO:0007669"/>
    <property type="project" value="TreeGrafter"/>
</dbReference>
<feature type="compositionally biased region" description="Low complexity" evidence="5">
    <location>
        <begin position="299"/>
        <end position="311"/>
    </location>
</feature>
<feature type="region of interest" description="Disordered" evidence="5">
    <location>
        <begin position="1"/>
        <end position="33"/>
    </location>
</feature>
<reference evidence="6 7" key="1">
    <citation type="submission" date="2019-07" db="EMBL/GenBank/DDBJ databases">
        <title>Finished genome of Venturia effusa.</title>
        <authorList>
            <person name="Young C.A."/>
            <person name="Cox M.P."/>
            <person name="Ganley A.R.D."/>
            <person name="David W.J."/>
        </authorList>
    </citation>
    <scope>NUCLEOTIDE SEQUENCE [LARGE SCALE GENOMIC DNA]</scope>
    <source>
        <strain evidence="7">albino</strain>
    </source>
</reference>
<dbReference type="GO" id="GO:0006397">
    <property type="term" value="P:mRNA processing"/>
    <property type="evidence" value="ECO:0007669"/>
    <property type="project" value="UniProtKB-KW"/>
</dbReference>
<evidence type="ECO:0000256" key="1">
    <source>
        <dbReference type="ARBA" id="ARBA00004496"/>
    </source>
</evidence>
<comment type="similarity">
    <text evidence="2">Belongs to the DCP1 family.</text>
</comment>
<feature type="compositionally biased region" description="Low complexity" evidence="5">
    <location>
        <begin position="13"/>
        <end position="24"/>
    </location>
</feature>
<dbReference type="GO" id="GO:0031087">
    <property type="term" value="P:deadenylation-independent decapping of nuclear-transcribed mRNA"/>
    <property type="evidence" value="ECO:0007669"/>
    <property type="project" value="TreeGrafter"/>
</dbReference>
<dbReference type="SUPFAM" id="SSF50729">
    <property type="entry name" value="PH domain-like"/>
    <property type="match status" value="1"/>
</dbReference>
<feature type="compositionally biased region" description="Polar residues" evidence="5">
    <location>
        <begin position="279"/>
        <end position="298"/>
    </location>
</feature>
<evidence type="ECO:0000313" key="6">
    <source>
        <dbReference type="EMBL" id="QDS69918.1"/>
    </source>
</evidence>
<protein>
    <submittedName>
        <fullName evidence="6">Uncharacterized protein</fullName>
    </submittedName>
</protein>
<feature type="compositionally biased region" description="Polar residues" evidence="5">
    <location>
        <begin position="223"/>
        <end position="234"/>
    </location>
</feature>
<keyword evidence="7" id="KW-1185">Reference proteome</keyword>
<accession>A0A517L2R3</accession>
<comment type="subcellular location">
    <subcellularLocation>
        <location evidence="1">Cytoplasm</location>
    </subcellularLocation>
</comment>
<dbReference type="InterPro" id="IPR011993">
    <property type="entry name" value="PH-like_dom_sf"/>
</dbReference>
<dbReference type="EMBL" id="CP042188">
    <property type="protein sequence ID" value="QDS69918.1"/>
    <property type="molecule type" value="Genomic_DNA"/>
</dbReference>
<dbReference type="GO" id="GO:0003729">
    <property type="term" value="F:mRNA binding"/>
    <property type="evidence" value="ECO:0007669"/>
    <property type="project" value="TreeGrafter"/>
</dbReference>
<feature type="region of interest" description="Disordered" evidence="5">
    <location>
        <begin position="250"/>
        <end position="346"/>
    </location>
</feature>
<feature type="compositionally biased region" description="Polar residues" evidence="5">
    <location>
        <begin position="254"/>
        <end position="271"/>
    </location>
</feature>
<feature type="compositionally biased region" description="Basic and acidic residues" evidence="5">
    <location>
        <begin position="186"/>
        <end position="210"/>
    </location>
</feature>